<comment type="caution">
    <text evidence="4">The sequence shown here is derived from an EMBL/GenBank/DDBJ whole genome shotgun (WGS) entry which is preliminary data.</text>
</comment>
<gene>
    <name evidence="4" type="ORF">HGP28_06310</name>
</gene>
<dbReference type="Gene3D" id="3.20.20.370">
    <property type="entry name" value="Glycoside hydrolase/deacetylase"/>
    <property type="match status" value="1"/>
</dbReference>
<protein>
    <submittedName>
        <fullName evidence="4">Polysaccharide deacetylase family protein</fullName>
    </submittedName>
</protein>
<keyword evidence="5" id="KW-1185">Reference proteome</keyword>
<proteinExistence type="predicted"/>
<organism evidence="4 5">
    <name type="scientific">Vibrio agarilyticus</name>
    <dbReference type="NCBI Taxonomy" id="2726741"/>
    <lineage>
        <taxon>Bacteria</taxon>
        <taxon>Pseudomonadati</taxon>
        <taxon>Pseudomonadota</taxon>
        <taxon>Gammaproteobacteria</taxon>
        <taxon>Vibrionales</taxon>
        <taxon>Vibrionaceae</taxon>
        <taxon>Vibrio</taxon>
    </lineage>
</organism>
<evidence type="ECO:0000256" key="2">
    <source>
        <dbReference type="ARBA" id="ARBA00022801"/>
    </source>
</evidence>
<feature type="domain" description="NodB homology" evidence="3">
    <location>
        <begin position="1"/>
        <end position="183"/>
    </location>
</feature>
<name>A0A7X8TPI8_9VIBR</name>
<evidence type="ECO:0000313" key="5">
    <source>
        <dbReference type="Proteomes" id="UP000535589"/>
    </source>
</evidence>
<dbReference type="PANTHER" id="PTHR10587">
    <property type="entry name" value="GLYCOSYL TRANSFERASE-RELATED"/>
    <property type="match status" value="1"/>
</dbReference>
<keyword evidence="1" id="KW-0479">Metal-binding</keyword>
<dbReference type="GO" id="GO:0016810">
    <property type="term" value="F:hydrolase activity, acting on carbon-nitrogen (but not peptide) bonds"/>
    <property type="evidence" value="ECO:0007669"/>
    <property type="project" value="InterPro"/>
</dbReference>
<reference evidence="4 5" key="1">
    <citation type="submission" date="2020-04" db="EMBL/GenBank/DDBJ databases">
        <title>Vibrio sp. SM6, a novel species isolated from seawater.</title>
        <authorList>
            <person name="Wang X."/>
        </authorList>
    </citation>
    <scope>NUCLEOTIDE SEQUENCE [LARGE SCALE GENOMIC DNA]</scope>
    <source>
        <strain evidence="4 5">SM6</strain>
    </source>
</reference>
<dbReference type="PROSITE" id="PS51677">
    <property type="entry name" value="NODB"/>
    <property type="match status" value="1"/>
</dbReference>
<dbReference type="RefSeq" id="WP_168835613.1">
    <property type="nucleotide sequence ID" value="NZ_JABAIK010000005.1"/>
</dbReference>
<dbReference type="GO" id="GO:0046872">
    <property type="term" value="F:metal ion binding"/>
    <property type="evidence" value="ECO:0007669"/>
    <property type="project" value="UniProtKB-KW"/>
</dbReference>
<keyword evidence="2" id="KW-0378">Hydrolase</keyword>
<dbReference type="Proteomes" id="UP000535589">
    <property type="component" value="Unassembled WGS sequence"/>
</dbReference>
<dbReference type="InterPro" id="IPR002509">
    <property type="entry name" value="NODB_dom"/>
</dbReference>
<accession>A0A7X8TPI8</accession>
<dbReference type="GO" id="GO:0016020">
    <property type="term" value="C:membrane"/>
    <property type="evidence" value="ECO:0007669"/>
    <property type="project" value="TreeGrafter"/>
</dbReference>
<sequence>MKIALTFDNSITPMTLELLQLLKQHDAKATFFCPARRAENARNVIQKIVSGGHVVAGNHYDYLDSMEMEFGDFIHQVIKSNRILSELTGQALNYYRPPFGQLTTEQRAFVNDSGLIPVYCNLTAQDDACYGHKVEQIVGNIMTNVRNHSIVLCHEVLGGEQSNILRALRIVIPMLKQCGYQFVTIDKIRLEAANQSQSGFGEFARV</sequence>
<dbReference type="Pfam" id="PF01522">
    <property type="entry name" value="Polysacc_deac_1"/>
    <property type="match status" value="1"/>
</dbReference>
<dbReference type="CDD" id="cd10917">
    <property type="entry name" value="CE4_NodB_like_6s_7s"/>
    <property type="match status" value="1"/>
</dbReference>
<dbReference type="SUPFAM" id="SSF88713">
    <property type="entry name" value="Glycoside hydrolase/deacetylase"/>
    <property type="match status" value="1"/>
</dbReference>
<dbReference type="EMBL" id="JABAIK010000005">
    <property type="protein sequence ID" value="NLS12513.1"/>
    <property type="molecule type" value="Genomic_DNA"/>
</dbReference>
<dbReference type="InterPro" id="IPR011330">
    <property type="entry name" value="Glyco_hydro/deAcase_b/a-brl"/>
</dbReference>
<evidence type="ECO:0000256" key="1">
    <source>
        <dbReference type="ARBA" id="ARBA00022723"/>
    </source>
</evidence>
<dbReference type="PANTHER" id="PTHR10587:SF133">
    <property type="entry name" value="CHITIN DEACETYLASE 1-RELATED"/>
    <property type="match status" value="1"/>
</dbReference>
<evidence type="ECO:0000259" key="3">
    <source>
        <dbReference type="PROSITE" id="PS51677"/>
    </source>
</evidence>
<evidence type="ECO:0000313" key="4">
    <source>
        <dbReference type="EMBL" id="NLS12513.1"/>
    </source>
</evidence>
<dbReference type="AlphaFoldDB" id="A0A7X8TPI8"/>
<dbReference type="InterPro" id="IPR050248">
    <property type="entry name" value="Polysacc_deacetylase_ArnD"/>
</dbReference>
<dbReference type="GO" id="GO:0005975">
    <property type="term" value="P:carbohydrate metabolic process"/>
    <property type="evidence" value="ECO:0007669"/>
    <property type="project" value="InterPro"/>
</dbReference>